<evidence type="ECO:0000256" key="1">
    <source>
        <dbReference type="ARBA" id="ARBA00006525"/>
    </source>
</evidence>
<dbReference type="Pfam" id="PF02481">
    <property type="entry name" value="DNA_processg_A"/>
    <property type="match status" value="1"/>
</dbReference>
<keyword evidence="4" id="KW-1185">Reference proteome</keyword>
<sequence length="457" mass="49347">MLTAHTQAVLLLTAHFPGTQAGDSSPLTNTEWAEFACWLKDHDQRPEDLLAADFAGYLDGWSHKKITLERLDSLLARGSALAMALEKWQRAGIWVITRSDINYPKLLKKKLGQKAPPVFFGSGNSRLLNQAGIAMVGSRRSTEQDLRYSRELGACCAGAAYAVVSGGAQGVDESAMLGALDVDGTAVGILAKELLRSANSTKYRRHLIAGNLALVSPFNPEASFNAGNAMQRNKYIYCMAQAAISVHSGTSGGTWNGVRENLKHGWVPMWIKPTQDPEAGNALLVKEGGHWLLDKPSEIDFAGLVQPASVPKPSGELMSLAQSAVPANGDRLEAANISLQAASELPENDALAVKCGASSQTQSATGAGLKVPDPWQWALEAASLPLYEYFLRILKYQAAAPKTIEELQVLPQLAKVHKAQLQAWVKKAAKDGHIDEVSLEGKTVCYQWNESRNLNLL</sequence>
<protein>
    <recommendedName>
        <fullName evidence="2">Smf/DprA SLOG domain-containing protein</fullName>
    </recommendedName>
</protein>
<dbReference type="EMBL" id="AAOF01000001">
    <property type="protein sequence ID" value="EAR23011.1"/>
    <property type="molecule type" value="Genomic_DNA"/>
</dbReference>
<dbReference type="PANTHER" id="PTHR43022:SF1">
    <property type="entry name" value="PROTEIN SMF"/>
    <property type="match status" value="1"/>
</dbReference>
<evidence type="ECO:0000313" key="4">
    <source>
        <dbReference type="Proteomes" id="UP000003374"/>
    </source>
</evidence>
<dbReference type="AlphaFoldDB" id="A4BL23"/>
<gene>
    <name evidence="3" type="ORF">NB231_14363</name>
</gene>
<dbReference type="HOGENOM" id="CLU_043668_0_0_6"/>
<comment type="caution">
    <text evidence="3">The sequence shown here is derived from an EMBL/GenBank/DDBJ whole genome shotgun (WGS) entry which is preliminary data.</text>
</comment>
<reference evidence="3 4" key="1">
    <citation type="submission" date="2006-02" db="EMBL/GenBank/DDBJ databases">
        <authorList>
            <person name="Waterbury J."/>
            <person name="Ferriera S."/>
            <person name="Johnson J."/>
            <person name="Kravitz S."/>
            <person name="Halpern A."/>
            <person name="Remington K."/>
            <person name="Beeson K."/>
            <person name="Tran B."/>
            <person name="Rogers Y.-H."/>
            <person name="Friedman R."/>
            <person name="Venter J.C."/>
        </authorList>
    </citation>
    <scope>NUCLEOTIDE SEQUENCE [LARGE SCALE GENOMIC DNA]</scope>
    <source>
        <strain evidence="3 4">Nb-231</strain>
    </source>
</reference>
<name>A4BL23_9GAMM</name>
<organism evidence="3 4">
    <name type="scientific">Nitrococcus mobilis Nb-231</name>
    <dbReference type="NCBI Taxonomy" id="314278"/>
    <lineage>
        <taxon>Bacteria</taxon>
        <taxon>Pseudomonadati</taxon>
        <taxon>Pseudomonadota</taxon>
        <taxon>Gammaproteobacteria</taxon>
        <taxon>Chromatiales</taxon>
        <taxon>Ectothiorhodospiraceae</taxon>
        <taxon>Nitrococcus</taxon>
    </lineage>
</organism>
<dbReference type="PANTHER" id="PTHR43022">
    <property type="entry name" value="PROTEIN SMF"/>
    <property type="match status" value="1"/>
</dbReference>
<dbReference type="eggNOG" id="COG0758">
    <property type="taxonomic scope" value="Bacteria"/>
</dbReference>
<dbReference type="InterPro" id="IPR003488">
    <property type="entry name" value="DprA"/>
</dbReference>
<dbReference type="InterPro" id="IPR057666">
    <property type="entry name" value="DrpA_SLOG"/>
</dbReference>
<dbReference type="SUPFAM" id="SSF102405">
    <property type="entry name" value="MCP/YpsA-like"/>
    <property type="match status" value="1"/>
</dbReference>
<dbReference type="RefSeq" id="WP_005003832.1">
    <property type="nucleotide sequence ID" value="NZ_CH672427.1"/>
</dbReference>
<comment type="similarity">
    <text evidence="1">Belongs to the DprA/Smf family.</text>
</comment>
<proteinExistence type="inferred from homology"/>
<dbReference type="OrthoDB" id="9785707at2"/>
<dbReference type="STRING" id="314278.NB231_14363"/>
<evidence type="ECO:0000313" key="3">
    <source>
        <dbReference type="EMBL" id="EAR23011.1"/>
    </source>
</evidence>
<dbReference type="GO" id="GO:0009294">
    <property type="term" value="P:DNA-mediated transformation"/>
    <property type="evidence" value="ECO:0007669"/>
    <property type="project" value="InterPro"/>
</dbReference>
<dbReference type="Proteomes" id="UP000003374">
    <property type="component" value="Unassembled WGS sequence"/>
</dbReference>
<feature type="domain" description="Smf/DprA SLOG" evidence="2">
    <location>
        <begin position="95"/>
        <end position="293"/>
    </location>
</feature>
<evidence type="ECO:0000259" key="2">
    <source>
        <dbReference type="Pfam" id="PF02481"/>
    </source>
</evidence>
<accession>A4BL23</accession>
<dbReference type="Gene3D" id="3.40.50.450">
    <property type="match status" value="1"/>
</dbReference>